<dbReference type="RefSeq" id="WP_246440805.1">
    <property type="nucleotide sequence ID" value="NZ_JACHGF010000012.1"/>
</dbReference>
<dbReference type="Proteomes" id="UP000557307">
    <property type="component" value="Unassembled WGS sequence"/>
</dbReference>
<evidence type="ECO:0008006" key="3">
    <source>
        <dbReference type="Google" id="ProtNLM"/>
    </source>
</evidence>
<gene>
    <name evidence="1" type="ORF">HNQ92_005102</name>
</gene>
<name>A0A840U4C1_9BACT</name>
<comment type="caution">
    <text evidence="1">The sequence shown here is derived from an EMBL/GenBank/DDBJ whole genome shotgun (WGS) entry which is preliminary data.</text>
</comment>
<dbReference type="EMBL" id="JACHGF010000012">
    <property type="protein sequence ID" value="MBB5286940.1"/>
    <property type="molecule type" value="Genomic_DNA"/>
</dbReference>
<keyword evidence="2" id="KW-1185">Reference proteome</keyword>
<protein>
    <recommendedName>
        <fullName evidence="3">Long-chain fatty acid transport protein</fullName>
    </recommendedName>
</protein>
<sequence>MSLYSRIKNLTTALLLAGIVAGFISPLHGQGLGNSPYTVLGIGETYSEAFASNIAMGEAGVSTSNGMHINNLNPALWARNRITAFEFGTLGQYKQIAAPNVSQRVFGANLGYMALAFPAAPRWTVGFGLKPYSFVDFESRTTSKVPGTIYDAYYYYTGKGGLSKASITNAVRIGRYLSVGLEAAYLFGNVRRSSDSQLFIGDGRDYTVSRTERTNYSDFALRTGAAVRIPIKKNNKLNLNVGGTYNLGTDLNARQITSFELSNSSFPVGLPDTLSNNENGNVTLPSQYRLGVSLEWPYKLTLAVDYERQSWTQFRSFANTNEGFVDAGKVHVGAEYIPRLTSTRYFDLAVYRAGFSHGQLPYSPGGQKLNDTNASLGISLPIGRGGNSFTFTLVGGQRGVVSTQSLRERYGKVVLGLTLNDNSWFIKQRID</sequence>
<dbReference type="Gene3D" id="2.40.160.60">
    <property type="entry name" value="Outer membrane protein transport protein (OMPP1/FadL/TodX)"/>
    <property type="match status" value="1"/>
</dbReference>
<organism evidence="1 2">
    <name type="scientific">Rhabdobacter roseus</name>
    <dbReference type="NCBI Taxonomy" id="1655419"/>
    <lineage>
        <taxon>Bacteria</taxon>
        <taxon>Pseudomonadati</taxon>
        <taxon>Bacteroidota</taxon>
        <taxon>Cytophagia</taxon>
        <taxon>Cytophagales</taxon>
        <taxon>Cytophagaceae</taxon>
        <taxon>Rhabdobacter</taxon>
    </lineage>
</organism>
<reference evidence="1 2" key="1">
    <citation type="submission" date="2020-08" db="EMBL/GenBank/DDBJ databases">
        <title>Genomic Encyclopedia of Type Strains, Phase IV (KMG-IV): sequencing the most valuable type-strain genomes for metagenomic binning, comparative biology and taxonomic classification.</title>
        <authorList>
            <person name="Goeker M."/>
        </authorList>
    </citation>
    <scope>NUCLEOTIDE SEQUENCE [LARGE SCALE GENOMIC DNA]</scope>
    <source>
        <strain evidence="1 2">DSM 105074</strain>
    </source>
</reference>
<evidence type="ECO:0000313" key="1">
    <source>
        <dbReference type="EMBL" id="MBB5286940.1"/>
    </source>
</evidence>
<dbReference type="SUPFAM" id="SSF56935">
    <property type="entry name" value="Porins"/>
    <property type="match status" value="1"/>
</dbReference>
<proteinExistence type="predicted"/>
<accession>A0A840U4C1</accession>
<dbReference type="AlphaFoldDB" id="A0A840U4C1"/>
<evidence type="ECO:0000313" key="2">
    <source>
        <dbReference type="Proteomes" id="UP000557307"/>
    </source>
</evidence>